<sequence>MLEQVRQKIHQLICRLEKDQSDDGAWRYCCESGPMTDAYMIILLRALGLDDEDVIRPLSSRIQGLQNDTGTWSLFHDDPLSGNLSATVEAYYALLSSGHWSANDESMQKACLFIRQNGGLRRVGTSTRAMLACTGQLPWKHYKVPLICTLLPKWFPINFFDFVGYARAHIAPVLIAATCRTPVRSPNLPDLTDILMEASTEAGNKPSRLRKIGSTVPILSNVSLRRLEHLLVHRLEPDGTLMGYASATFLMIYALIGLGYSKKHPVIVQAIQGLKSLIYPLSGGAHLQNMTSTVWDTALISYALEANSKFDTSNILNKAEMFLLSRQHHRTGDWQLRNPRTEVGGWGFSDINTFTPDIDDTTAALRAIAKSAKTSSSVQRFWHRGLNWVVSMQNSDGGWSAFERNTDKRILSNLAVDGAKATLTEPSSADLTGRTLEFLCDFAGYTLKHRAVERAVHWLLQHQEANGSWYGRWGVCYIYGTWAALTGLLAAGVDAGHPSISRAVTWLLDKQNEDGGWGESCLSDSRHSYVPLGRSTISQTAWATDALIAAHSHLVPAIEQGVGFLVKEQKYDWTNTYPTGAGLPGGFYIHYHSYNTVWTLLALGHYLQRFHTSGMDIDENNSRH</sequence>
<dbReference type="EMBL" id="CP104067">
    <property type="protein sequence ID" value="WAH40275.1"/>
    <property type="molecule type" value="Genomic_DNA"/>
</dbReference>
<organism evidence="6 7">
    <name type="scientific">Alicyclobacillus fastidiosus</name>
    <dbReference type="NCBI Taxonomy" id="392011"/>
    <lineage>
        <taxon>Bacteria</taxon>
        <taxon>Bacillati</taxon>
        <taxon>Bacillota</taxon>
        <taxon>Bacilli</taxon>
        <taxon>Bacillales</taxon>
        <taxon>Alicyclobacillaceae</taxon>
        <taxon>Alicyclobacillus</taxon>
    </lineage>
</organism>
<evidence type="ECO:0000313" key="6">
    <source>
        <dbReference type="EMBL" id="WAH40275.1"/>
    </source>
</evidence>
<dbReference type="RefSeq" id="WP_268004172.1">
    <property type="nucleotide sequence ID" value="NZ_CP104067.1"/>
</dbReference>
<gene>
    <name evidence="6" type="ORF">NZD89_18100</name>
</gene>
<accession>A0ABY6ZBL5</accession>
<dbReference type="NCBIfam" id="TIGR01787">
    <property type="entry name" value="squalene_cyclas"/>
    <property type="match status" value="1"/>
</dbReference>
<protein>
    <submittedName>
        <fullName evidence="6">Squalene--hopene cyclase</fullName>
    </submittedName>
</protein>
<evidence type="ECO:0000256" key="3">
    <source>
        <dbReference type="ARBA" id="ARBA00022737"/>
    </source>
</evidence>
<dbReference type="SFLD" id="SFLDG01016">
    <property type="entry name" value="Prenyltransferase_Like_2"/>
    <property type="match status" value="1"/>
</dbReference>
<evidence type="ECO:0000256" key="2">
    <source>
        <dbReference type="ARBA" id="ARBA00009755"/>
    </source>
</evidence>
<dbReference type="InterPro" id="IPR018333">
    <property type="entry name" value="Squalene_cyclase"/>
</dbReference>
<dbReference type="InterPro" id="IPR032696">
    <property type="entry name" value="SQ_cyclase_C"/>
</dbReference>
<feature type="domain" description="Squalene cyclase C-terminal" evidence="4">
    <location>
        <begin position="292"/>
        <end position="607"/>
    </location>
</feature>
<name>A0ABY6ZBL5_9BACL</name>
<dbReference type="SUPFAM" id="SSF48239">
    <property type="entry name" value="Terpenoid cyclases/Protein prenyltransferases"/>
    <property type="match status" value="2"/>
</dbReference>
<dbReference type="Pfam" id="PF13249">
    <property type="entry name" value="SQHop_cyclase_N"/>
    <property type="match status" value="1"/>
</dbReference>
<reference evidence="6" key="1">
    <citation type="submission" date="2022-08" db="EMBL/GenBank/DDBJ databases">
        <title>Alicyclobacillus fastidiosus DSM 17978, complete genome.</title>
        <authorList>
            <person name="Wang Q."/>
            <person name="Cai R."/>
            <person name="Wang Z."/>
        </authorList>
    </citation>
    <scope>NUCLEOTIDE SEQUENCE</scope>
    <source>
        <strain evidence="6">DSM 17978</strain>
    </source>
</reference>
<dbReference type="PANTHER" id="PTHR11764:SF20">
    <property type="entry name" value="LANOSTEROL SYNTHASE"/>
    <property type="match status" value="1"/>
</dbReference>
<dbReference type="Proteomes" id="UP001164761">
    <property type="component" value="Chromosome"/>
</dbReference>
<dbReference type="InterPro" id="IPR032697">
    <property type="entry name" value="SQ_cyclase_N"/>
</dbReference>
<dbReference type="InterPro" id="IPR008930">
    <property type="entry name" value="Terpenoid_cyclase/PrenylTrfase"/>
</dbReference>
<proteinExistence type="inferred from homology"/>
<dbReference type="PANTHER" id="PTHR11764">
    <property type="entry name" value="TERPENE CYCLASE/MUTASE FAMILY MEMBER"/>
    <property type="match status" value="1"/>
</dbReference>
<keyword evidence="3" id="KW-0677">Repeat</keyword>
<feature type="domain" description="Squalene cyclase N-terminal" evidence="5">
    <location>
        <begin position="16"/>
        <end position="278"/>
    </location>
</feature>
<dbReference type="Pfam" id="PF13243">
    <property type="entry name" value="SQHop_cyclase_C"/>
    <property type="match status" value="1"/>
</dbReference>
<comment type="similarity">
    <text evidence="2">Belongs to the terpene cyclase/mutase family.</text>
</comment>
<comment type="pathway">
    <text evidence="1">Secondary metabolite biosynthesis; hopanoid biosynthesis.</text>
</comment>
<evidence type="ECO:0000313" key="7">
    <source>
        <dbReference type="Proteomes" id="UP001164761"/>
    </source>
</evidence>
<keyword evidence="7" id="KW-1185">Reference proteome</keyword>
<evidence type="ECO:0000259" key="5">
    <source>
        <dbReference type="Pfam" id="PF13249"/>
    </source>
</evidence>
<evidence type="ECO:0000259" key="4">
    <source>
        <dbReference type="Pfam" id="PF13243"/>
    </source>
</evidence>
<evidence type="ECO:0000256" key="1">
    <source>
        <dbReference type="ARBA" id="ARBA00004999"/>
    </source>
</evidence>
<dbReference type="Gene3D" id="1.50.10.20">
    <property type="match status" value="2"/>
</dbReference>